<feature type="domain" description="N-acetyltransferase" evidence="4">
    <location>
        <begin position="14"/>
        <end position="172"/>
    </location>
</feature>
<keyword evidence="2" id="KW-0012">Acyltransferase</keyword>
<proteinExistence type="predicted"/>
<accession>A0A2P2FPR4</accession>
<evidence type="ECO:0000256" key="3">
    <source>
        <dbReference type="SAM" id="MobiDB-lite"/>
    </source>
</evidence>
<evidence type="ECO:0000259" key="4">
    <source>
        <dbReference type="PROSITE" id="PS51186"/>
    </source>
</evidence>
<dbReference type="EMBL" id="JFBM01000023">
    <property type="protein sequence ID" value="KFU78711.1"/>
    <property type="molecule type" value="Genomic_DNA"/>
</dbReference>
<dbReference type="PANTHER" id="PTHR43877">
    <property type="entry name" value="AMINOALKYLPHOSPHONATE N-ACETYLTRANSFERASE-RELATED-RELATED"/>
    <property type="match status" value="1"/>
</dbReference>
<evidence type="ECO:0000256" key="1">
    <source>
        <dbReference type="ARBA" id="ARBA00022679"/>
    </source>
</evidence>
<dbReference type="CDD" id="cd04301">
    <property type="entry name" value="NAT_SF"/>
    <property type="match status" value="1"/>
</dbReference>
<comment type="caution">
    <text evidence="5">The sequence shown here is derived from an EMBL/GenBank/DDBJ whole genome shotgun (WGS) entry which is preliminary data.</text>
</comment>
<dbReference type="Pfam" id="PF00583">
    <property type="entry name" value="Acetyltransf_1"/>
    <property type="match status" value="1"/>
</dbReference>
<reference evidence="5 6" key="1">
    <citation type="journal article" date="2014" name="Genome Announc.">
        <title>Draft Genome Sequence of Amycolatopsis lurida NRRL 2430, Producer of the Glycopeptide Family Antibiotic Ristocetin.</title>
        <authorList>
            <person name="Kwun M.J."/>
            <person name="Hong H.J."/>
        </authorList>
    </citation>
    <scope>NUCLEOTIDE SEQUENCE [LARGE SCALE GENOMIC DNA]</scope>
    <source>
        <strain evidence="5 6">NRRL 2430</strain>
    </source>
</reference>
<dbReference type="PROSITE" id="PS51186">
    <property type="entry name" value="GNAT"/>
    <property type="match status" value="1"/>
</dbReference>
<dbReference type="GO" id="GO:0016747">
    <property type="term" value="F:acyltransferase activity, transferring groups other than amino-acyl groups"/>
    <property type="evidence" value="ECO:0007669"/>
    <property type="project" value="InterPro"/>
</dbReference>
<evidence type="ECO:0000256" key="2">
    <source>
        <dbReference type="ARBA" id="ARBA00023315"/>
    </source>
</evidence>
<dbReference type="SUPFAM" id="SSF55729">
    <property type="entry name" value="Acyl-CoA N-acyltransferases (Nat)"/>
    <property type="match status" value="1"/>
</dbReference>
<keyword evidence="6" id="KW-1185">Reference proteome</keyword>
<evidence type="ECO:0000313" key="6">
    <source>
        <dbReference type="Proteomes" id="UP000256220"/>
    </source>
</evidence>
<sequence length="181" mass="19777">MPILTGPEPLTPELTVRPARPGEEDAVLDLLAEAAAWLAGRGIHQWPHRFPRESVRRQIQAGEALLVVGHGKPIATCVVTEADPGLWGETTEPAYYLGRLAVAREAAGAGLGSRIIDWAGEKAAVHDKAFVRVATTRDNPALRGYYERRGFEHVADPPEAKWPTSLYEKPAGSRQAEDFRP</sequence>
<dbReference type="AlphaFoldDB" id="A0A2P2FPR4"/>
<dbReference type="InterPro" id="IPR016181">
    <property type="entry name" value="Acyl_CoA_acyltransferase"/>
</dbReference>
<dbReference type="Gene3D" id="3.40.630.30">
    <property type="match status" value="1"/>
</dbReference>
<evidence type="ECO:0000313" key="5">
    <source>
        <dbReference type="EMBL" id="KFU78711.1"/>
    </source>
</evidence>
<gene>
    <name evidence="5" type="ORF">BB31_24970</name>
</gene>
<dbReference type="Proteomes" id="UP000256220">
    <property type="component" value="Unassembled WGS sequence"/>
</dbReference>
<dbReference type="InterPro" id="IPR050832">
    <property type="entry name" value="Bact_Acetyltransf"/>
</dbReference>
<protein>
    <submittedName>
        <fullName evidence="5">GNAT family acetyltransferase</fullName>
    </submittedName>
</protein>
<name>A0A2P2FPR4_AMYLU</name>
<organism evidence="5 6">
    <name type="scientific">Amycolatopsis lurida NRRL 2430</name>
    <dbReference type="NCBI Taxonomy" id="1460371"/>
    <lineage>
        <taxon>Bacteria</taxon>
        <taxon>Bacillati</taxon>
        <taxon>Actinomycetota</taxon>
        <taxon>Actinomycetes</taxon>
        <taxon>Pseudonocardiales</taxon>
        <taxon>Pseudonocardiaceae</taxon>
        <taxon>Amycolatopsis</taxon>
    </lineage>
</organism>
<dbReference type="InterPro" id="IPR000182">
    <property type="entry name" value="GNAT_dom"/>
</dbReference>
<dbReference type="PANTHER" id="PTHR43877:SF2">
    <property type="entry name" value="AMINOALKYLPHOSPHONATE N-ACETYLTRANSFERASE-RELATED"/>
    <property type="match status" value="1"/>
</dbReference>
<dbReference type="RefSeq" id="WP_034315538.1">
    <property type="nucleotide sequence ID" value="NZ_JFBM01000023.1"/>
</dbReference>
<keyword evidence="1 5" id="KW-0808">Transferase</keyword>
<feature type="region of interest" description="Disordered" evidence="3">
    <location>
        <begin position="156"/>
        <end position="181"/>
    </location>
</feature>